<gene>
    <name evidence="1" type="ORF">OLC1_LOCUS9306</name>
</gene>
<proteinExistence type="predicted"/>
<evidence type="ECO:0000313" key="2">
    <source>
        <dbReference type="Proteomes" id="UP001161247"/>
    </source>
</evidence>
<dbReference type="Proteomes" id="UP001161247">
    <property type="component" value="Chromosome 3"/>
</dbReference>
<dbReference type="EMBL" id="OX459120">
    <property type="protein sequence ID" value="CAI9099245.1"/>
    <property type="molecule type" value="Genomic_DNA"/>
</dbReference>
<accession>A0AAV1CUY5</accession>
<keyword evidence="2" id="KW-1185">Reference proteome</keyword>
<protein>
    <submittedName>
        <fullName evidence="1">OLC1v1036030C1</fullName>
    </submittedName>
</protein>
<evidence type="ECO:0000313" key="1">
    <source>
        <dbReference type="EMBL" id="CAI9099245.1"/>
    </source>
</evidence>
<organism evidence="1 2">
    <name type="scientific">Oldenlandia corymbosa var. corymbosa</name>
    <dbReference type="NCBI Taxonomy" id="529605"/>
    <lineage>
        <taxon>Eukaryota</taxon>
        <taxon>Viridiplantae</taxon>
        <taxon>Streptophyta</taxon>
        <taxon>Embryophyta</taxon>
        <taxon>Tracheophyta</taxon>
        <taxon>Spermatophyta</taxon>
        <taxon>Magnoliopsida</taxon>
        <taxon>eudicotyledons</taxon>
        <taxon>Gunneridae</taxon>
        <taxon>Pentapetalae</taxon>
        <taxon>asterids</taxon>
        <taxon>lamiids</taxon>
        <taxon>Gentianales</taxon>
        <taxon>Rubiaceae</taxon>
        <taxon>Rubioideae</taxon>
        <taxon>Spermacoceae</taxon>
        <taxon>Hedyotis-Oldenlandia complex</taxon>
        <taxon>Oldenlandia</taxon>
    </lineage>
</organism>
<dbReference type="PANTHER" id="PTHR33116:SF78">
    <property type="entry name" value="OS12G0587133 PROTEIN"/>
    <property type="match status" value="1"/>
</dbReference>
<dbReference type="AlphaFoldDB" id="A0AAV1CUY5"/>
<name>A0AAV1CUY5_OLDCO</name>
<reference evidence="1" key="1">
    <citation type="submission" date="2023-03" db="EMBL/GenBank/DDBJ databases">
        <authorList>
            <person name="Julca I."/>
        </authorList>
    </citation>
    <scope>NUCLEOTIDE SEQUENCE</scope>
</reference>
<dbReference type="PANTHER" id="PTHR33116">
    <property type="entry name" value="REVERSE TRANSCRIPTASE ZINC-BINDING DOMAIN-CONTAINING PROTEIN-RELATED-RELATED"/>
    <property type="match status" value="1"/>
</dbReference>
<sequence>MDKVRSNIAGFNAVKFSLAGTTTLIKLVLSTPPFFNMQTVMLPSRTCQEIEKLCRSFLWGGGEDRKTLEFGKLARRVFKQRHGWTWNKKEEINEQGLPHEVGLGLTKSARVDVLNDAQLVRFWKDPWTLGSKPLEKAPIGETPKEQLNKKVIDFVNTDGSWDWPLFQHRILASELMNVAATLPLDLRRGSDIWCWLSSGNRMFTMKSAYGVVEEESGTRRTPIWRAIWTWPGPERVKKCLSLAAEGRLMTN</sequence>